<gene>
    <name evidence="11" type="ORF">NMOB1V02_LOCUS3260</name>
</gene>
<name>A0A7R9BJP7_9CRUS</name>
<dbReference type="GO" id="GO:0012505">
    <property type="term" value="C:endomembrane system"/>
    <property type="evidence" value="ECO:0007669"/>
    <property type="project" value="UniProtKB-SubCell"/>
</dbReference>
<evidence type="ECO:0000256" key="1">
    <source>
        <dbReference type="ARBA" id="ARBA00004193"/>
    </source>
</evidence>
<keyword evidence="8" id="KW-0449">Lipoprotein</keyword>
<keyword evidence="3" id="KW-1003">Cell membrane</keyword>
<dbReference type="PRINTS" id="PR00449">
    <property type="entry name" value="RASTRNSFRMNG"/>
</dbReference>
<evidence type="ECO:0000256" key="8">
    <source>
        <dbReference type="ARBA" id="ARBA00023288"/>
    </source>
</evidence>
<evidence type="ECO:0000256" key="7">
    <source>
        <dbReference type="ARBA" id="ARBA00023136"/>
    </source>
</evidence>
<keyword evidence="7" id="KW-0472">Membrane</keyword>
<evidence type="ECO:0000313" key="11">
    <source>
        <dbReference type="EMBL" id="CAD7275466.1"/>
    </source>
</evidence>
<dbReference type="GO" id="GO:0007165">
    <property type="term" value="P:signal transduction"/>
    <property type="evidence" value="ECO:0007669"/>
    <property type="project" value="InterPro"/>
</dbReference>
<dbReference type="InterPro" id="IPR027417">
    <property type="entry name" value="P-loop_NTPase"/>
</dbReference>
<dbReference type="GO" id="GO:0005886">
    <property type="term" value="C:plasma membrane"/>
    <property type="evidence" value="ECO:0007669"/>
    <property type="project" value="UniProtKB-SubCell"/>
</dbReference>
<dbReference type="PANTHER" id="PTHR24070">
    <property type="entry name" value="RAS, DI-RAS, AND RHEB FAMILY MEMBERS OF SMALL GTPASE SUPERFAMILY"/>
    <property type="match status" value="1"/>
</dbReference>
<evidence type="ECO:0000256" key="2">
    <source>
        <dbReference type="ARBA" id="ARBA00008344"/>
    </source>
</evidence>
<dbReference type="EMBL" id="CAJPEX010000421">
    <property type="protein sequence ID" value="CAG0915618.1"/>
    <property type="molecule type" value="Genomic_DNA"/>
</dbReference>
<keyword evidence="12" id="KW-1185">Reference proteome</keyword>
<dbReference type="OrthoDB" id="5976022at2759"/>
<protein>
    <recommendedName>
        <fullName evidence="13">Ras-related protein M-Ras</fullName>
    </recommendedName>
</protein>
<dbReference type="NCBIfam" id="TIGR00231">
    <property type="entry name" value="small_GTP"/>
    <property type="match status" value="1"/>
</dbReference>
<dbReference type="PROSITE" id="PS51421">
    <property type="entry name" value="RAS"/>
    <property type="match status" value="1"/>
</dbReference>
<reference evidence="11" key="1">
    <citation type="submission" date="2020-11" db="EMBL/GenBank/DDBJ databases">
        <authorList>
            <person name="Tran Van P."/>
        </authorList>
    </citation>
    <scope>NUCLEOTIDE SEQUENCE</scope>
</reference>
<keyword evidence="9" id="KW-0636">Prenylation</keyword>
<evidence type="ECO:0000313" key="12">
    <source>
        <dbReference type="Proteomes" id="UP000678499"/>
    </source>
</evidence>
<evidence type="ECO:0000256" key="6">
    <source>
        <dbReference type="ARBA" id="ARBA00023134"/>
    </source>
</evidence>
<dbReference type="Proteomes" id="UP000678499">
    <property type="component" value="Unassembled WGS sequence"/>
</dbReference>
<dbReference type="FunFam" id="3.40.50.300:FF:000080">
    <property type="entry name" value="Ras-like GTPase Ras1"/>
    <property type="match status" value="1"/>
</dbReference>
<evidence type="ECO:0000256" key="4">
    <source>
        <dbReference type="ARBA" id="ARBA00022481"/>
    </source>
</evidence>
<dbReference type="AlphaFoldDB" id="A0A7R9BJP7"/>
<dbReference type="Pfam" id="PF00071">
    <property type="entry name" value="Ras"/>
    <property type="match status" value="1"/>
</dbReference>
<dbReference type="SMART" id="SM00175">
    <property type="entry name" value="RAB"/>
    <property type="match status" value="1"/>
</dbReference>
<dbReference type="Gene3D" id="3.40.50.300">
    <property type="entry name" value="P-loop containing nucleotide triphosphate hydrolases"/>
    <property type="match status" value="1"/>
</dbReference>
<dbReference type="InterPro" id="IPR020849">
    <property type="entry name" value="Small_GTPase_Ras-type"/>
</dbReference>
<evidence type="ECO:0000256" key="5">
    <source>
        <dbReference type="ARBA" id="ARBA00022741"/>
    </source>
</evidence>
<evidence type="ECO:0008006" key="13">
    <source>
        <dbReference type="Google" id="ProtNLM"/>
    </source>
</evidence>
<dbReference type="GO" id="GO:0003924">
    <property type="term" value="F:GTPase activity"/>
    <property type="evidence" value="ECO:0007669"/>
    <property type="project" value="InterPro"/>
</dbReference>
<evidence type="ECO:0000256" key="9">
    <source>
        <dbReference type="ARBA" id="ARBA00023289"/>
    </source>
</evidence>
<evidence type="ECO:0000256" key="10">
    <source>
        <dbReference type="ARBA" id="ARBA00046278"/>
    </source>
</evidence>
<sequence>MASMPPAGENLKTYKLVVVGDGGVGKSAITIQFFQKMFVVDYDPTIQDSYIQHMDIDGQWCILDVLDTAGQEEFSAMREQYMRTGDGFLLVYSVTDTQSFESIESFYTQILRVKDKDKYPMLLVANKVDLVHSRKVTEEEGRKVAQDLGITYLETSAKDPPQNVDLAFQEIVRIIRNEPQNDSNSHHKRGKKNCSATTVFNGTDFSEDDVMILMKRTGFTFAAVPSVLMPSSLGGVVFSVLYTTVGGAPAPISTVHVPSLLANASKESKIHRLVQLMV</sequence>
<keyword evidence="6" id="KW-0342">GTP-binding</keyword>
<keyword evidence="5" id="KW-0547">Nucleotide-binding</keyword>
<comment type="similarity">
    <text evidence="2">Belongs to the small GTPase superfamily. Ras family.</text>
</comment>
<evidence type="ECO:0000256" key="3">
    <source>
        <dbReference type="ARBA" id="ARBA00022475"/>
    </source>
</evidence>
<dbReference type="EMBL" id="OA882458">
    <property type="protein sequence ID" value="CAD7275466.1"/>
    <property type="molecule type" value="Genomic_DNA"/>
</dbReference>
<dbReference type="SUPFAM" id="SSF52540">
    <property type="entry name" value="P-loop containing nucleoside triphosphate hydrolases"/>
    <property type="match status" value="1"/>
</dbReference>
<proteinExistence type="inferred from homology"/>
<dbReference type="PROSITE" id="PS51420">
    <property type="entry name" value="RHO"/>
    <property type="match status" value="1"/>
</dbReference>
<dbReference type="PROSITE" id="PS51419">
    <property type="entry name" value="RAB"/>
    <property type="match status" value="1"/>
</dbReference>
<dbReference type="SMART" id="SM00174">
    <property type="entry name" value="RHO"/>
    <property type="match status" value="1"/>
</dbReference>
<keyword evidence="4" id="KW-0488">Methylation</keyword>
<dbReference type="InterPro" id="IPR001806">
    <property type="entry name" value="Small_GTPase"/>
</dbReference>
<comment type="subcellular location">
    <subcellularLocation>
        <location evidence="1">Cell membrane</location>
        <topology evidence="1">Lipid-anchor</topology>
    </subcellularLocation>
    <subcellularLocation>
        <location evidence="10">Endomembrane system</location>
        <topology evidence="10">Lipid-anchor</topology>
        <orientation evidence="10">Cytoplasmic side</orientation>
    </subcellularLocation>
</comment>
<dbReference type="GO" id="GO:0005525">
    <property type="term" value="F:GTP binding"/>
    <property type="evidence" value="ECO:0007669"/>
    <property type="project" value="UniProtKB-KW"/>
</dbReference>
<dbReference type="SMART" id="SM00173">
    <property type="entry name" value="RAS"/>
    <property type="match status" value="1"/>
</dbReference>
<dbReference type="InterPro" id="IPR005225">
    <property type="entry name" value="Small_GTP-bd"/>
</dbReference>
<organism evidence="11">
    <name type="scientific">Notodromas monacha</name>
    <dbReference type="NCBI Taxonomy" id="399045"/>
    <lineage>
        <taxon>Eukaryota</taxon>
        <taxon>Metazoa</taxon>
        <taxon>Ecdysozoa</taxon>
        <taxon>Arthropoda</taxon>
        <taxon>Crustacea</taxon>
        <taxon>Oligostraca</taxon>
        <taxon>Ostracoda</taxon>
        <taxon>Podocopa</taxon>
        <taxon>Podocopida</taxon>
        <taxon>Cypridocopina</taxon>
        <taxon>Cypridoidea</taxon>
        <taxon>Cyprididae</taxon>
        <taxon>Notodromas</taxon>
    </lineage>
</organism>
<accession>A0A7R9BJP7</accession>